<dbReference type="InterPro" id="IPR036388">
    <property type="entry name" value="WH-like_DNA-bd_sf"/>
</dbReference>
<keyword evidence="4 7" id="KW-0238">DNA-binding</keyword>
<dbReference type="Pfam" id="PF00072">
    <property type="entry name" value="Response_reg"/>
    <property type="match status" value="1"/>
</dbReference>
<dbReference type="PROSITE" id="PS50110">
    <property type="entry name" value="RESPONSE_REGULATORY"/>
    <property type="match status" value="1"/>
</dbReference>
<evidence type="ECO:0000256" key="7">
    <source>
        <dbReference type="PROSITE-ProRule" id="PRU01091"/>
    </source>
</evidence>
<dbReference type="AlphaFoldDB" id="A0AB38XM01"/>
<name>A0AB38XM01_9ACTO</name>
<dbReference type="CDD" id="cd00383">
    <property type="entry name" value="trans_reg_C"/>
    <property type="match status" value="1"/>
</dbReference>
<dbReference type="Gene3D" id="1.10.10.10">
    <property type="entry name" value="Winged helix-like DNA-binding domain superfamily/Winged helix DNA-binding domain"/>
    <property type="match status" value="1"/>
</dbReference>
<organism evidence="10 11">
    <name type="scientific">Winkia neuii subsp. anitrata</name>
    <dbReference type="NCBI Taxonomy" id="29318"/>
    <lineage>
        <taxon>Bacteria</taxon>
        <taxon>Bacillati</taxon>
        <taxon>Actinomycetota</taxon>
        <taxon>Actinomycetes</taxon>
        <taxon>Actinomycetales</taxon>
        <taxon>Actinomycetaceae</taxon>
        <taxon>Winkia</taxon>
    </lineage>
</organism>
<dbReference type="InterPro" id="IPR039420">
    <property type="entry name" value="WalR-like"/>
</dbReference>
<dbReference type="PANTHER" id="PTHR48111">
    <property type="entry name" value="REGULATOR OF RPOS"/>
    <property type="match status" value="1"/>
</dbReference>
<evidence type="ECO:0000256" key="6">
    <source>
        <dbReference type="PROSITE-ProRule" id="PRU00169"/>
    </source>
</evidence>
<dbReference type="FunFam" id="1.10.10.10:FF:000005">
    <property type="entry name" value="Two-component system response regulator"/>
    <property type="match status" value="1"/>
</dbReference>
<keyword evidence="2" id="KW-0902">Two-component regulatory system</keyword>
<dbReference type="SUPFAM" id="SSF52172">
    <property type="entry name" value="CheY-like"/>
    <property type="match status" value="1"/>
</dbReference>
<dbReference type="Proteomes" id="UP001211044">
    <property type="component" value="Chromosome"/>
</dbReference>
<dbReference type="InterPro" id="IPR011006">
    <property type="entry name" value="CheY-like_superfamily"/>
</dbReference>
<feature type="modified residue" description="4-aspartylphosphate" evidence="6">
    <location>
        <position position="63"/>
    </location>
</feature>
<dbReference type="GO" id="GO:0000156">
    <property type="term" value="F:phosphorelay response regulator activity"/>
    <property type="evidence" value="ECO:0007669"/>
    <property type="project" value="TreeGrafter"/>
</dbReference>
<dbReference type="EMBL" id="CP116394">
    <property type="protein sequence ID" value="WCE45391.1"/>
    <property type="molecule type" value="Genomic_DNA"/>
</dbReference>
<dbReference type="SMART" id="SM00448">
    <property type="entry name" value="REC"/>
    <property type="match status" value="1"/>
</dbReference>
<proteinExistence type="predicted"/>
<dbReference type="GO" id="GO:0000976">
    <property type="term" value="F:transcription cis-regulatory region binding"/>
    <property type="evidence" value="ECO:0007669"/>
    <property type="project" value="TreeGrafter"/>
</dbReference>
<keyword evidence="5" id="KW-0804">Transcription</keyword>
<dbReference type="Gene3D" id="6.10.250.690">
    <property type="match status" value="1"/>
</dbReference>
<dbReference type="KEGG" id="wne:PIG85_06900"/>
<dbReference type="PANTHER" id="PTHR48111:SF28">
    <property type="entry name" value="TRANSCRIPTIONAL REGULATORY PROTEIN TCRX-RELATED"/>
    <property type="match status" value="1"/>
</dbReference>
<evidence type="ECO:0000256" key="1">
    <source>
        <dbReference type="ARBA" id="ARBA00022553"/>
    </source>
</evidence>
<evidence type="ECO:0000256" key="5">
    <source>
        <dbReference type="ARBA" id="ARBA00023163"/>
    </source>
</evidence>
<dbReference type="InterPro" id="IPR001789">
    <property type="entry name" value="Sig_transdc_resp-reg_receiver"/>
</dbReference>
<keyword evidence="3" id="KW-0805">Transcription regulation</keyword>
<evidence type="ECO:0000313" key="10">
    <source>
        <dbReference type="EMBL" id="WCE45391.1"/>
    </source>
</evidence>
<dbReference type="GO" id="GO:0005829">
    <property type="term" value="C:cytosol"/>
    <property type="evidence" value="ECO:0007669"/>
    <property type="project" value="TreeGrafter"/>
</dbReference>
<evidence type="ECO:0000256" key="3">
    <source>
        <dbReference type="ARBA" id="ARBA00023015"/>
    </source>
</evidence>
<dbReference type="Gene3D" id="3.40.50.2300">
    <property type="match status" value="1"/>
</dbReference>
<dbReference type="Pfam" id="PF00486">
    <property type="entry name" value="Trans_reg_C"/>
    <property type="match status" value="1"/>
</dbReference>
<gene>
    <name evidence="10" type="ORF">PIG85_06900</name>
</gene>
<accession>A0AB38XM01</accession>
<evidence type="ECO:0000259" key="9">
    <source>
        <dbReference type="PROSITE" id="PS51755"/>
    </source>
</evidence>
<reference evidence="10" key="1">
    <citation type="submission" date="2023-01" db="EMBL/GenBank/DDBJ databases">
        <title>Comparative Genomic Analysis of the Clinically-Derived Winkia Strain NY0527 Provides Evidence into the Taxonomic Reassignment of Winkia neuii and Characterizes Their Virulence Traits.</title>
        <authorList>
            <person name="Cai X."/>
            <person name="Peng Y."/>
            <person name="Li M."/>
            <person name="Qiu Y."/>
            <person name="Wang Y."/>
            <person name="Xu L."/>
            <person name="Hou Q."/>
        </authorList>
    </citation>
    <scope>NUCLEOTIDE SEQUENCE</scope>
    <source>
        <strain evidence="10">NY0527</strain>
    </source>
</reference>
<dbReference type="RefSeq" id="WP_004804649.1">
    <property type="nucleotide sequence ID" value="NZ_CP116394.1"/>
</dbReference>
<keyword evidence="1 6" id="KW-0597">Phosphoprotein</keyword>
<feature type="domain" description="OmpR/PhoB-type" evidence="9">
    <location>
        <begin position="140"/>
        <end position="237"/>
    </location>
</feature>
<feature type="domain" description="Response regulatory" evidence="8">
    <location>
        <begin position="14"/>
        <end position="128"/>
    </location>
</feature>
<evidence type="ECO:0000256" key="4">
    <source>
        <dbReference type="ARBA" id="ARBA00023125"/>
    </source>
</evidence>
<evidence type="ECO:0000256" key="2">
    <source>
        <dbReference type="ARBA" id="ARBA00023012"/>
    </source>
</evidence>
<evidence type="ECO:0000313" key="11">
    <source>
        <dbReference type="Proteomes" id="UP001211044"/>
    </source>
</evidence>
<dbReference type="GO" id="GO:0006355">
    <property type="term" value="P:regulation of DNA-templated transcription"/>
    <property type="evidence" value="ECO:0007669"/>
    <property type="project" value="InterPro"/>
</dbReference>
<evidence type="ECO:0000259" key="8">
    <source>
        <dbReference type="PROSITE" id="PS50110"/>
    </source>
</evidence>
<dbReference type="GO" id="GO:0032993">
    <property type="term" value="C:protein-DNA complex"/>
    <property type="evidence" value="ECO:0007669"/>
    <property type="project" value="TreeGrafter"/>
</dbReference>
<protein>
    <submittedName>
        <fullName evidence="10">Response regulator transcription factor</fullName>
    </submittedName>
</protein>
<feature type="DNA-binding region" description="OmpR/PhoB-type" evidence="7">
    <location>
        <begin position="140"/>
        <end position="237"/>
    </location>
</feature>
<sequence length="243" mass="26579">MPHLPQHADGSAPLVLIADDEPMLADLLSQALQSRGWRTHAVTDGFGAVQAARKLDPDAAVLDIMMPGMDGLEAMERIRRDLPNLPILLLTALDAVEDRVQGLRSGADDYVTKPFNLDEVEARLEALVRRAGGLAAQVEETVLTVGDLQMNVDRHELARAGSLIELTKTEFDLCEYLMQNASKVVSKAQILDAVWHFDFGGKANVVELYISYLRKKIDAGRPPMIHTVRGVGYVMKPAAADEA</sequence>
<dbReference type="InterPro" id="IPR001867">
    <property type="entry name" value="OmpR/PhoB-type_DNA-bd"/>
</dbReference>
<dbReference type="PROSITE" id="PS51755">
    <property type="entry name" value="OMPR_PHOB"/>
    <property type="match status" value="1"/>
</dbReference>
<dbReference type="SMART" id="SM00862">
    <property type="entry name" value="Trans_reg_C"/>
    <property type="match status" value="1"/>
</dbReference>